<dbReference type="GeneID" id="80018879"/>
<proteinExistence type="predicted"/>
<keyword evidence="3" id="KW-1185">Reference proteome</keyword>
<dbReference type="Proteomes" id="UP000427166">
    <property type="component" value="Segment"/>
</dbReference>
<evidence type="ECO:0000313" key="2">
    <source>
        <dbReference type="EMBL" id="QGJ94158.1"/>
    </source>
</evidence>
<accession>A0A649VPA6</accession>
<sequence length="177" mass="18465">MAWNNKGSIRGPQGVQGIQGPQGPAGAAAPKMAGSLVWASGWFDPPADRFTRLGGTYSGNGRLTVNYDVGGCTSVTAYTATLVAPVTGLYLLTAAQTWIQGSKIKGCGLGTSQTDGASGVKLWVDSNDSNFGTVARTTRLTAGTQLHAWTWNTAGTAMSPDYRGMLAEYSITLLQEL</sequence>
<dbReference type="RefSeq" id="YP_010754293.1">
    <property type="nucleotide sequence ID" value="NC_073458.1"/>
</dbReference>
<organism evidence="2 3">
    <name type="scientific">Corynebacterium phage EmiRose</name>
    <dbReference type="NCBI Taxonomy" id="2565372"/>
    <lineage>
        <taxon>Viruses</taxon>
        <taxon>Duplodnaviria</taxon>
        <taxon>Heunggongvirae</taxon>
        <taxon>Uroviricota</taxon>
        <taxon>Caudoviricetes</taxon>
        <taxon>Emirosevirus</taxon>
        <taxon>Emirosevirus emirose</taxon>
    </lineage>
</organism>
<dbReference type="KEGG" id="vg:80018879"/>
<feature type="region of interest" description="Disordered" evidence="1">
    <location>
        <begin position="1"/>
        <end position="29"/>
    </location>
</feature>
<gene>
    <name evidence="2" type="primary">26</name>
    <name evidence="2" type="ORF">SEA_EMIROSE_26</name>
</gene>
<protein>
    <submittedName>
        <fullName evidence="2">Minor tail protein</fullName>
    </submittedName>
</protein>
<evidence type="ECO:0000313" key="3">
    <source>
        <dbReference type="Proteomes" id="UP000427166"/>
    </source>
</evidence>
<feature type="compositionally biased region" description="Low complexity" evidence="1">
    <location>
        <begin position="11"/>
        <end position="29"/>
    </location>
</feature>
<dbReference type="EMBL" id="MN586033">
    <property type="protein sequence ID" value="QGJ94158.1"/>
    <property type="molecule type" value="Genomic_DNA"/>
</dbReference>
<reference evidence="2 3" key="1">
    <citation type="submission" date="2019-10" db="EMBL/GenBank/DDBJ databases">
        <authorList>
            <person name="Davis E.R."/>
            <person name="Mohamed A."/>
            <person name="Ilzat A."/>
            <person name="Sivanathan V."/>
            <person name="Garlena R.A."/>
            <person name="Russell D.A."/>
            <person name="Pope W.H."/>
            <person name="Jacobs-Sera D."/>
            <person name="Hatfull G.F."/>
        </authorList>
    </citation>
    <scope>NUCLEOTIDE SEQUENCE [LARGE SCALE GENOMIC DNA]</scope>
</reference>
<evidence type="ECO:0000256" key="1">
    <source>
        <dbReference type="SAM" id="MobiDB-lite"/>
    </source>
</evidence>
<name>A0A649VPA6_9CAUD</name>